<evidence type="ECO:0000256" key="1">
    <source>
        <dbReference type="ARBA" id="ARBA00004496"/>
    </source>
</evidence>
<dbReference type="InterPro" id="IPR046887">
    <property type="entry name" value="RsmE_PUA-like"/>
</dbReference>
<dbReference type="CDD" id="cd18084">
    <property type="entry name" value="RsmE-like"/>
    <property type="match status" value="1"/>
</dbReference>
<name>A0A090J2I6_9BACI</name>
<dbReference type="RefSeq" id="WP_034771158.1">
    <property type="nucleotide sequence ID" value="NZ_CCRF01000064.1"/>
</dbReference>
<organism evidence="15 16">
    <name type="scientific">Caldibacillus thermoamylovorans</name>
    <dbReference type="NCBI Taxonomy" id="35841"/>
    <lineage>
        <taxon>Bacteria</taxon>
        <taxon>Bacillati</taxon>
        <taxon>Bacillota</taxon>
        <taxon>Bacilli</taxon>
        <taxon>Bacillales</taxon>
        <taxon>Bacillaceae</taxon>
        <taxon>Caldibacillus</taxon>
    </lineage>
</organism>
<reference evidence="15 16" key="1">
    <citation type="submission" date="2014-07" db="EMBL/GenBank/DDBJ databases">
        <authorList>
            <person name="Wibberg Daniel"/>
        </authorList>
    </citation>
    <scope>NUCLEOTIDE SEQUENCE [LARGE SCALE GENOMIC DNA]</scope>
</reference>
<dbReference type="Pfam" id="PF20260">
    <property type="entry name" value="PUA_4"/>
    <property type="match status" value="1"/>
</dbReference>
<evidence type="ECO:0000313" key="15">
    <source>
        <dbReference type="EMBL" id="CEE02080.1"/>
    </source>
</evidence>
<evidence type="ECO:0000256" key="2">
    <source>
        <dbReference type="ARBA" id="ARBA00005528"/>
    </source>
</evidence>
<evidence type="ECO:0000259" key="14">
    <source>
        <dbReference type="Pfam" id="PF20260"/>
    </source>
</evidence>
<evidence type="ECO:0000259" key="13">
    <source>
        <dbReference type="Pfam" id="PF04452"/>
    </source>
</evidence>
<evidence type="ECO:0000256" key="11">
    <source>
        <dbReference type="ARBA" id="ARBA00047944"/>
    </source>
</evidence>
<dbReference type="GO" id="GO:0005737">
    <property type="term" value="C:cytoplasm"/>
    <property type="evidence" value="ECO:0007669"/>
    <property type="project" value="UniProtKB-SubCell"/>
</dbReference>
<evidence type="ECO:0000256" key="3">
    <source>
        <dbReference type="ARBA" id="ARBA00012328"/>
    </source>
</evidence>
<keyword evidence="8 12" id="KW-0808">Transferase</keyword>
<proteinExistence type="inferred from homology"/>
<dbReference type="GO" id="GO:0070475">
    <property type="term" value="P:rRNA base methylation"/>
    <property type="evidence" value="ECO:0007669"/>
    <property type="project" value="TreeGrafter"/>
</dbReference>
<feature type="domain" description="Ribosomal RNA small subunit methyltransferase E PUA-like" evidence="14">
    <location>
        <begin position="18"/>
        <end position="55"/>
    </location>
</feature>
<dbReference type="NCBIfam" id="TIGR00046">
    <property type="entry name" value="RsmE family RNA methyltransferase"/>
    <property type="match status" value="1"/>
</dbReference>
<evidence type="ECO:0000256" key="8">
    <source>
        <dbReference type="ARBA" id="ARBA00022679"/>
    </source>
</evidence>
<dbReference type="Proteomes" id="UP000040576">
    <property type="component" value="Unassembled WGS sequence"/>
</dbReference>
<keyword evidence="6 12" id="KW-0698">rRNA processing</keyword>
<evidence type="ECO:0000256" key="4">
    <source>
        <dbReference type="ARBA" id="ARBA00013673"/>
    </source>
</evidence>
<sequence>MQRYFLENNEYENGKIEIRGDDFHHIVRVMRMTVGSKIDVVFPNGQTAICEIANILPDVLEAKVVSVRDEVRELPIKVTVAGGLLKGDKFDIVVQKGTELGAAAFLPFTSERSIVKLEEKKRKRRLERWQKIAKEAAEQSERTMIPKCLEPVSFQELLLISQSYEKKIVAYEEEGRNHHREQLPQTLKELQAGEALLFVSGPEGGFSKAEIDALKANDFIVCGLGPRILRAETAPLYALAAISFYFELLR</sequence>
<gene>
    <name evidence="15" type="primary">rsmE</name>
    <name evidence="15" type="ORF">BT1A1_2259</name>
</gene>
<dbReference type="InterPro" id="IPR006700">
    <property type="entry name" value="RsmE"/>
</dbReference>
<dbReference type="NCBIfam" id="NF008691">
    <property type="entry name" value="PRK11713.1-4"/>
    <property type="match status" value="1"/>
</dbReference>
<dbReference type="InterPro" id="IPR029028">
    <property type="entry name" value="Alpha/beta_knot_MTases"/>
</dbReference>
<keyword evidence="9 12" id="KW-0949">S-adenosyl-L-methionine</keyword>
<dbReference type="SUPFAM" id="SSF88697">
    <property type="entry name" value="PUA domain-like"/>
    <property type="match status" value="1"/>
</dbReference>
<keyword evidence="5 12" id="KW-0963">Cytoplasm</keyword>
<keyword evidence="7 12" id="KW-0489">Methyltransferase</keyword>
<dbReference type="EC" id="2.1.1.193" evidence="3 12"/>
<dbReference type="AlphaFoldDB" id="A0A090J2I6"/>
<comment type="subcellular location">
    <subcellularLocation>
        <location evidence="1 12">Cytoplasm</location>
    </subcellularLocation>
</comment>
<dbReference type="PANTHER" id="PTHR30027">
    <property type="entry name" value="RIBOSOMAL RNA SMALL SUBUNIT METHYLTRANSFERASE E"/>
    <property type="match status" value="1"/>
</dbReference>
<dbReference type="InterPro" id="IPR029026">
    <property type="entry name" value="tRNA_m1G_MTases_N"/>
</dbReference>
<keyword evidence="16" id="KW-1185">Reference proteome</keyword>
<comment type="similarity">
    <text evidence="2 12">Belongs to the RNA methyltransferase RsmE family.</text>
</comment>
<evidence type="ECO:0000256" key="5">
    <source>
        <dbReference type="ARBA" id="ARBA00022490"/>
    </source>
</evidence>
<dbReference type="InterPro" id="IPR015947">
    <property type="entry name" value="PUA-like_sf"/>
</dbReference>
<comment type="catalytic activity">
    <reaction evidence="11 12">
        <text>uridine(1498) in 16S rRNA + S-adenosyl-L-methionine = N(3)-methyluridine(1498) in 16S rRNA + S-adenosyl-L-homocysteine + H(+)</text>
        <dbReference type="Rhea" id="RHEA:42920"/>
        <dbReference type="Rhea" id="RHEA-COMP:10283"/>
        <dbReference type="Rhea" id="RHEA-COMP:10284"/>
        <dbReference type="ChEBI" id="CHEBI:15378"/>
        <dbReference type="ChEBI" id="CHEBI:57856"/>
        <dbReference type="ChEBI" id="CHEBI:59789"/>
        <dbReference type="ChEBI" id="CHEBI:65315"/>
        <dbReference type="ChEBI" id="CHEBI:74502"/>
        <dbReference type="EC" id="2.1.1.193"/>
    </reaction>
</comment>
<evidence type="ECO:0000256" key="9">
    <source>
        <dbReference type="ARBA" id="ARBA00022691"/>
    </source>
</evidence>
<comment type="function">
    <text evidence="10 12">Specifically methylates the N3 position of the uracil ring of uridine 1498 (m3U1498) in 16S rRNA. Acts on the fully assembled 30S ribosomal subunit.</text>
</comment>
<dbReference type="Gene3D" id="3.40.1280.10">
    <property type="match status" value="1"/>
</dbReference>
<dbReference type="PIRSF" id="PIRSF015601">
    <property type="entry name" value="MTase_slr0722"/>
    <property type="match status" value="1"/>
</dbReference>
<dbReference type="Pfam" id="PF04452">
    <property type="entry name" value="Methyltrans_RNA"/>
    <property type="match status" value="1"/>
</dbReference>
<dbReference type="GO" id="GO:0070042">
    <property type="term" value="F:rRNA (uridine-N3-)-methyltransferase activity"/>
    <property type="evidence" value="ECO:0007669"/>
    <property type="project" value="TreeGrafter"/>
</dbReference>
<evidence type="ECO:0000256" key="12">
    <source>
        <dbReference type="PIRNR" id="PIRNR015601"/>
    </source>
</evidence>
<evidence type="ECO:0000256" key="10">
    <source>
        <dbReference type="ARBA" id="ARBA00025699"/>
    </source>
</evidence>
<dbReference type="PANTHER" id="PTHR30027:SF3">
    <property type="entry name" value="16S RRNA (URACIL(1498)-N(3))-METHYLTRANSFERASE"/>
    <property type="match status" value="1"/>
</dbReference>
<dbReference type="InterPro" id="IPR046886">
    <property type="entry name" value="RsmE_MTase_dom"/>
</dbReference>
<feature type="domain" description="Ribosomal RNA small subunit methyltransferase E methyltransferase" evidence="13">
    <location>
        <begin position="73"/>
        <end position="243"/>
    </location>
</feature>
<evidence type="ECO:0000256" key="7">
    <source>
        <dbReference type="ARBA" id="ARBA00022603"/>
    </source>
</evidence>
<dbReference type="Gene3D" id="2.40.240.20">
    <property type="entry name" value="Hypothetical PUA domain-like, domain 1"/>
    <property type="match status" value="1"/>
</dbReference>
<dbReference type="EMBL" id="CCRF01000064">
    <property type="protein sequence ID" value="CEE02080.1"/>
    <property type="molecule type" value="Genomic_DNA"/>
</dbReference>
<protein>
    <recommendedName>
        <fullName evidence="4 12">Ribosomal RNA small subunit methyltransferase E</fullName>
        <ecNumber evidence="3 12">2.1.1.193</ecNumber>
    </recommendedName>
</protein>
<evidence type="ECO:0000256" key="6">
    <source>
        <dbReference type="ARBA" id="ARBA00022552"/>
    </source>
</evidence>
<accession>A0A090J2I6</accession>
<dbReference type="SUPFAM" id="SSF75217">
    <property type="entry name" value="alpha/beta knot"/>
    <property type="match status" value="1"/>
</dbReference>
<evidence type="ECO:0000313" key="16">
    <source>
        <dbReference type="Proteomes" id="UP000040576"/>
    </source>
</evidence>